<dbReference type="AlphaFoldDB" id="A0A239LLU9"/>
<evidence type="ECO:0000313" key="2">
    <source>
        <dbReference type="EMBL" id="SNT31355.1"/>
    </source>
</evidence>
<evidence type="ECO:0000259" key="1">
    <source>
        <dbReference type="PROSITE" id="PS51186"/>
    </source>
</evidence>
<accession>A0A239LLU9</accession>
<dbReference type="PANTHER" id="PTHR43792">
    <property type="entry name" value="GNAT FAMILY, PUTATIVE (AFU_ORTHOLOGUE AFUA_3G00765)-RELATED-RELATED"/>
    <property type="match status" value="1"/>
</dbReference>
<organism evidence="2 3">
    <name type="scientific">Asanoa hainanensis</name>
    <dbReference type="NCBI Taxonomy" id="560556"/>
    <lineage>
        <taxon>Bacteria</taxon>
        <taxon>Bacillati</taxon>
        <taxon>Actinomycetota</taxon>
        <taxon>Actinomycetes</taxon>
        <taxon>Micromonosporales</taxon>
        <taxon>Micromonosporaceae</taxon>
        <taxon>Asanoa</taxon>
    </lineage>
</organism>
<dbReference type="Proteomes" id="UP000198362">
    <property type="component" value="Unassembled WGS sequence"/>
</dbReference>
<dbReference type="RefSeq" id="WP_089248301.1">
    <property type="nucleotide sequence ID" value="NZ_FZPH01000004.1"/>
</dbReference>
<keyword evidence="2" id="KW-0808">Transferase</keyword>
<dbReference type="InterPro" id="IPR051531">
    <property type="entry name" value="N-acetyltransferase"/>
</dbReference>
<reference evidence="2 3" key="1">
    <citation type="submission" date="2017-06" db="EMBL/GenBank/DDBJ databases">
        <authorList>
            <person name="Kim H.J."/>
            <person name="Triplett B.A."/>
        </authorList>
    </citation>
    <scope>NUCLEOTIDE SEQUENCE [LARGE SCALE GENOMIC DNA]</scope>
    <source>
        <strain evidence="2 3">CGMCC 4.5593</strain>
    </source>
</reference>
<protein>
    <submittedName>
        <fullName evidence="2">Aminoglycoside 6'-N-acetyltransferase</fullName>
    </submittedName>
</protein>
<dbReference type="EMBL" id="FZPH01000004">
    <property type="protein sequence ID" value="SNT31355.1"/>
    <property type="molecule type" value="Genomic_DNA"/>
</dbReference>
<dbReference type="SUPFAM" id="SSF55729">
    <property type="entry name" value="Acyl-CoA N-acyltransferases (Nat)"/>
    <property type="match status" value="1"/>
</dbReference>
<feature type="domain" description="N-acetyltransferase" evidence="1">
    <location>
        <begin position="9"/>
        <end position="158"/>
    </location>
</feature>
<dbReference type="Pfam" id="PF13302">
    <property type="entry name" value="Acetyltransf_3"/>
    <property type="match status" value="1"/>
</dbReference>
<name>A0A239LLU9_9ACTN</name>
<sequence length="166" mass="18435">MTTLTGALVLLRPATDADIAPLAVIRSAPEVTKWWGDEEDYPAAVAEDLERTFVIEVDGRMVGAVQTYEEDDPMYRHAGMDIYLEPSSYGRGIGTDAVRTMARHLIRTVGHHRLVIDPAANNAAAIRAYEKVGFRRVGVLRRYERGPDGTFHDGLLLDLLNDDLID</sequence>
<dbReference type="CDD" id="cd04301">
    <property type="entry name" value="NAT_SF"/>
    <property type="match status" value="1"/>
</dbReference>
<dbReference type="Gene3D" id="3.40.630.30">
    <property type="match status" value="1"/>
</dbReference>
<dbReference type="OrthoDB" id="9814648at2"/>
<dbReference type="GO" id="GO:0016747">
    <property type="term" value="F:acyltransferase activity, transferring groups other than amino-acyl groups"/>
    <property type="evidence" value="ECO:0007669"/>
    <property type="project" value="InterPro"/>
</dbReference>
<dbReference type="InterPro" id="IPR000182">
    <property type="entry name" value="GNAT_dom"/>
</dbReference>
<proteinExistence type="predicted"/>
<gene>
    <name evidence="2" type="ORF">SAMN05421812_104427</name>
</gene>
<dbReference type="InterPro" id="IPR016181">
    <property type="entry name" value="Acyl_CoA_acyltransferase"/>
</dbReference>
<evidence type="ECO:0000313" key="3">
    <source>
        <dbReference type="Proteomes" id="UP000198362"/>
    </source>
</evidence>
<keyword evidence="3" id="KW-1185">Reference proteome</keyword>
<dbReference type="PROSITE" id="PS51186">
    <property type="entry name" value="GNAT"/>
    <property type="match status" value="1"/>
</dbReference>